<protein>
    <recommendedName>
        <fullName evidence="4">Chromosomal replication initiator DnaA C-terminal domain-containing protein</fullName>
    </recommendedName>
</protein>
<evidence type="ECO:0000313" key="3">
    <source>
        <dbReference type="Proteomes" id="UP000501926"/>
    </source>
</evidence>
<dbReference type="InterPro" id="IPR010921">
    <property type="entry name" value="Trp_repressor/repl_initiator"/>
</dbReference>
<evidence type="ECO:0000313" key="2">
    <source>
        <dbReference type="EMBL" id="QII12157.1"/>
    </source>
</evidence>
<sequence length="67" mass="8025">MIQNKLNRDLLIYLLWNIGWYDNQEIGNLFSIDYSSISRQVTIMRSRIPKDDKINKRITKIKSLIKV</sequence>
<evidence type="ECO:0000313" key="1">
    <source>
        <dbReference type="EMBL" id="CAJ73575.1"/>
    </source>
</evidence>
<dbReference type="Gene3D" id="1.10.1750.10">
    <property type="match status" value="1"/>
</dbReference>
<reference evidence="1" key="2">
    <citation type="submission" date="2006-01" db="EMBL/GenBank/DDBJ databases">
        <authorList>
            <person name="Genoscope"/>
        </authorList>
    </citation>
    <scope>NUCLEOTIDE SEQUENCE</scope>
</reference>
<dbReference type="GO" id="GO:0043565">
    <property type="term" value="F:sequence-specific DNA binding"/>
    <property type="evidence" value="ECO:0007669"/>
    <property type="project" value="InterPro"/>
</dbReference>
<reference evidence="1" key="1">
    <citation type="journal article" date="2006" name="Nature">
        <title>Deciphering the evolution and metabolism of an anammox bacterium from a community genome.</title>
        <authorList>
            <person name="Strous M."/>
            <person name="Pelletier E."/>
            <person name="Mangenot S."/>
            <person name="Rattei T."/>
            <person name="Lehner A."/>
            <person name="Taylor M.W."/>
            <person name="Horn M."/>
            <person name="Daims H."/>
            <person name="Bartol-Mavel D."/>
            <person name="Wincker P."/>
            <person name="Barbe V."/>
            <person name="Fonknechten N."/>
            <person name="Vallenet D."/>
            <person name="Segurens B."/>
            <person name="Schenowitz-Truong C."/>
            <person name="Medigue C."/>
            <person name="Collingro A."/>
            <person name="Snel B."/>
            <person name="Dutilh B.E."/>
            <person name="OpDenCamp H.J.M."/>
            <person name="vanDerDrift C."/>
            <person name="Cirpus I."/>
            <person name="vanDePas-Schoonen K.T."/>
            <person name="Harhangi H.R."/>
            <person name="vanNiftrik L."/>
            <person name="Schmid M."/>
            <person name="Keltjens J."/>
            <person name="vanDeVossenberg J."/>
            <person name="Kartal B."/>
            <person name="Meier H."/>
            <person name="Frishman D."/>
            <person name="Huynen M.A."/>
            <person name="Mewes H."/>
            <person name="Weissenbach J."/>
            <person name="Jetten M.S.M."/>
            <person name="Wagner M."/>
            <person name="LePaslier D."/>
        </authorList>
    </citation>
    <scope>NUCLEOTIDE SEQUENCE</scope>
</reference>
<proteinExistence type="predicted"/>
<gene>
    <name evidence="2" type="ORF">KsCSTR_27780</name>
    <name evidence="1" type="ORF">kuste2823</name>
</gene>
<dbReference type="SUPFAM" id="SSF48295">
    <property type="entry name" value="TrpR-like"/>
    <property type="match status" value="1"/>
</dbReference>
<dbReference type="AlphaFoldDB" id="Q1Q0P5"/>
<dbReference type="Proteomes" id="UP000501926">
    <property type="component" value="Chromosome"/>
</dbReference>
<reference evidence="2 3" key="3">
    <citation type="submission" date="2020-02" db="EMBL/GenBank/DDBJ databases">
        <title>Newly sequenced genome of strain CSTR1 showed variability in Candidatus Kuenenia stuttgartiensis genomes.</title>
        <authorList>
            <person name="Ding C."/>
            <person name="Adrian L."/>
        </authorList>
    </citation>
    <scope>NUCLEOTIDE SEQUENCE [LARGE SCALE GENOMIC DNA]</scope>
    <source>
        <strain evidence="2 3">CSTR1</strain>
    </source>
</reference>
<name>Q1Q0P5_KUEST</name>
<evidence type="ECO:0008006" key="4">
    <source>
        <dbReference type="Google" id="ProtNLM"/>
    </source>
</evidence>
<dbReference type="EMBL" id="CT573071">
    <property type="protein sequence ID" value="CAJ73575.1"/>
    <property type="molecule type" value="Genomic_DNA"/>
</dbReference>
<organism evidence="1">
    <name type="scientific">Kuenenia stuttgartiensis</name>
    <dbReference type="NCBI Taxonomy" id="174633"/>
    <lineage>
        <taxon>Bacteria</taxon>
        <taxon>Pseudomonadati</taxon>
        <taxon>Planctomycetota</taxon>
        <taxon>Candidatus Brocadiia</taxon>
        <taxon>Candidatus Brocadiales</taxon>
        <taxon>Candidatus Brocadiaceae</taxon>
        <taxon>Candidatus Kuenenia</taxon>
    </lineage>
</organism>
<dbReference type="EMBL" id="CP049055">
    <property type="protein sequence ID" value="QII12157.1"/>
    <property type="molecule type" value="Genomic_DNA"/>
</dbReference>
<accession>Q1Q0P5</accession>